<dbReference type="Pfam" id="PF13531">
    <property type="entry name" value="SBP_bac_11"/>
    <property type="match status" value="1"/>
</dbReference>
<protein>
    <submittedName>
        <fullName evidence="1">Substrate-binding domain-containing protein</fullName>
    </submittedName>
</protein>
<dbReference type="InterPro" id="IPR050682">
    <property type="entry name" value="ModA/WtpA"/>
</dbReference>
<dbReference type="SUPFAM" id="SSF53850">
    <property type="entry name" value="Periplasmic binding protein-like II"/>
    <property type="match status" value="1"/>
</dbReference>
<evidence type="ECO:0000313" key="1">
    <source>
        <dbReference type="EMBL" id="MCK0209449.1"/>
    </source>
</evidence>
<dbReference type="Proteomes" id="UP001202867">
    <property type="component" value="Unassembled WGS sequence"/>
</dbReference>
<dbReference type="Gene3D" id="3.40.190.10">
    <property type="entry name" value="Periplasmic binding protein-like II"/>
    <property type="match status" value="2"/>
</dbReference>
<evidence type="ECO:0000313" key="2">
    <source>
        <dbReference type="Proteomes" id="UP001202867"/>
    </source>
</evidence>
<dbReference type="PANTHER" id="PTHR30632:SF11">
    <property type="entry name" value="BLR4797 PROTEIN"/>
    <property type="match status" value="1"/>
</dbReference>
<keyword evidence="2" id="KW-1185">Reference proteome</keyword>
<sequence length="232" mass="23609">MTEIRIFSAGAAKGYVEILASRFETETGHTTVRLYGPVGAIAERLRAGEHADIVILSDKALEALAASSHTTPGATPVGHAATCVAVRAGDPPPPFSTAEEVRAAFLAADAIHLPDPAVATSGAHVMGMLRALGVADEVAGRLRIAGNGIVAMTEMGTSSATQPIGCTQATEIALVEGVRLVAPLPEPYALTTLYAAATTPGTADPAAAGRFIALLVNDDTAALRLRMGFSAA</sequence>
<comment type="caution">
    <text evidence="1">The sequence shown here is derived from an EMBL/GenBank/DDBJ whole genome shotgun (WGS) entry which is preliminary data.</text>
</comment>
<reference evidence="2" key="2">
    <citation type="submission" date="2023-07" db="EMBL/GenBank/DDBJ databases">
        <title>Ancylobacter moscoviensis sp. nov., facultatively methylotrophic bacteria from activated sludge and the reclassification of Starkeya novella (Starkey 1934) Kelly et al. 2000 as Ancylobacter novellus comb. nov., Starkeya koreensis Im et al. 2006 as Ancylobacter koreensis comb.nov., Angulomicrobium tetraedrale Vasil'eva et al. 1986 as Ancylobacter tetraedralis comb. nov., Angulomicrobium amanitiforme Fritz et al. 2004 as Ancylobacter amanitiformis comb. nov. and Methylorhabdus multivorans Doronina et al. 1996 as Ancylobacter multivorans comb. nov. and emended description of the genus Ancylobacter.</title>
        <authorList>
            <person name="Doronina N."/>
            <person name="Chemodurova A."/>
            <person name="Grouzdev D."/>
            <person name="Koziaeva V."/>
            <person name="Shi W."/>
            <person name="Wu L."/>
            <person name="Kaparullina E."/>
        </authorList>
    </citation>
    <scope>NUCLEOTIDE SEQUENCE [LARGE SCALE GENOMIC DNA]</scope>
    <source>
        <strain evidence="2">Jip08</strain>
    </source>
</reference>
<gene>
    <name evidence="1" type="ORF">MWN33_15555</name>
</gene>
<dbReference type="PANTHER" id="PTHR30632">
    <property type="entry name" value="MOLYBDATE-BINDING PERIPLASMIC PROTEIN"/>
    <property type="match status" value="1"/>
</dbReference>
<proteinExistence type="predicted"/>
<reference evidence="1 2" key="1">
    <citation type="submission" date="2022-04" db="EMBL/GenBank/DDBJ databases">
        <authorList>
            <person name="Grouzdev D.S."/>
            <person name="Pantiukh K.S."/>
            <person name="Krutkina M.S."/>
        </authorList>
    </citation>
    <scope>NUCLEOTIDE SEQUENCE [LARGE SCALE GENOMIC DNA]</scope>
    <source>
        <strain evidence="1 2">Jip08</strain>
    </source>
</reference>
<name>A0ABT0DQI5_9HYPH</name>
<accession>A0ABT0DQI5</accession>
<dbReference type="EMBL" id="JALKCG010000007">
    <property type="protein sequence ID" value="MCK0209449.1"/>
    <property type="molecule type" value="Genomic_DNA"/>
</dbReference>
<organism evidence="1 2">
    <name type="scientific">Ancylobacter koreensis</name>
    <dbReference type="NCBI Taxonomy" id="266121"/>
    <lineage>
        <taxon>Bacteria</taxon>
        <taxon>Pseudomonadati</taxon>
        <taxon>Pseudomonadota</taxon>
        <taxon>Alphaproteobacteria</taxon>
        <taxon>Hyphomicrobiales</taxon>
        <taxon>Xanthobacteraceae</taxon>
        <taxon>Ancylobacter</taxon>
    </lineage>
</organism>
<dbReference type="RefSeq" id="WP_247201958.1">
    <property type="nucleotide sequence ID" value="NZ_JALKCG010000007.1"/>
</dbReference>